<feature type="active site" description="Glycyl thioester intermediate" evidence="5">
    <location>
        <position position="921"/>
    </location>
</feature>
<dbReference type="SUPFAM" id="SSF56204">
    <property type="entry name" value="Hect, E3 ligase catalytic domain"/>
    <property type="match status" value="1"/>
</dbReference>
<dbReference type="Gene3D" id="3.30.2160.10">
    <property type="entry name" value="Hect, E3 ligase catalytic domain"/>
    <property type="match status" value="1"/>
</dbReference>
<evidence type="ECO:0000313" key="8">
    <source>
        <dbReference type="EMBL" id="QBM85427.1"/>
    </source>
</evidence>
<sequence>MQNFTGTAKKRVVNLGDRRGGNEGKSFLEQAKRARQERERAREREKRVIILQLSIRRIIDLRYTALQIYHELALGVRSNNAGRWSAEAAFVIRFGSAQLLESVYPFIYTVIDRLDLKLSFDDVCILAKALNAGITRGLSIRMAISCLLRLFSIYPLPYSDTRVFKGMIDNLMTNPGQELIAETIQLIFKINTADSPLAFIRFLARAPRGTFTKSEELSHVVLSVFAQEETSTAIQSLSGKELVSLLLSVLSIKSSSFTFNDFVTHAKIVSSLEVAVAMEGQSETILADSVILCQHEFEALLVLHSSPYVRQVFYLLAQSEYELCASMMYHLLYIFPSMRTSTCMIMSITPGLPSWIHRHISRYSIYEEYICEPESLADVPPLKDKLQSENHRALFDKLVFTYNHVLSSWLVVSKDTESFQNQNFPLKDVKSYCQFLKMLCLSLIRGLGAVKLQTKELKDISISVLNQLYMKNLRLQFLPKQMWEVERLNLVLDDLILETDQEEEDFISEDEDGDRNKGRASRADRIPPSSRQSLEKDILNKVPFFINFTTRVKIFQNSIKRDKSKYGLDSNAFYFSDDINQHKLSADIRREAVLDDAFDNFFRLGDSFKNQLKVTFHNEHGPEAGIDGGGLTKEFLTSVVSEGLNPENALSLFKESSSYNLYPNDDIFWKTINNIDSNTQRKRLMYINFLGMIIGKCLYEGILIDASFAPSFLFKWRIAQTNLKNSIDDLVFLDPELYTNLNKLLAMGEDELRSLELNFTIDEVIDNKAFLFDLYPPHGAKESVTVSNRLSYIHKVSNFKLNQSLQLQTRHFLEGLFRLIRPSWLNMFDPLELQMLISGGHDIDLKDWRDNVQYGGYFDDDETILKFWEVVNEMTSKERCDLIRFVTSVSRAPLLGFGVMYPKFGISNGGSLERLPTASTCLNLLKLPDYKDKKLIREKLLYSIYANSGFDLS</sequence>
<dbReference type="PANTHER" id="PTHR45700">
    <property type="entry name" value="UBIQUITIN-PROTEIN LIGASE E3C"/>
    <property type="match status" value="1"/>
</dbReference>
<dbReference type="Pfam" id="PF00632">
    <property type="entry name" value="HECT"/>
    <property type="match status" value="1"/>
</dbReference>
<evidence type="ECO:0000256" key="4">
    <source>
        <dbReference type="ARBA" id="ARBA00022786"/>
    </source>
</evidence>
<dbReference type="GO" id="GO:0016874">
    <property type="term" value="F:ligase activity"/>
    <property type="evidence" value="ECO:0007669"/>
    <property type="project" value="UniProtKB-KW"/>
</dbReference>
<dbReference type="EMBL" id="CP034456">
    <property type="protein sequence ID" value="QBM85427.1"/>
    <property type="molecule type" value="Genomic_DNA"/>
</dbReference>
<name>A0A4P6XCT4_9ASCO</name>
<dbReference type="SMART" id="SM00119">
    <property type="entry name" value="HECTc"/>
    <property type="match status" value="1"/>
</dbReference>
<dbReference type="Gene3D" id="3.90.1750.10">
    <property type="entry name" value="Hect, E3 ligase catalytic domains"/>
    <property type="match status" value="1"/>
</dbReference>
<dbReference type="EC" id="2.3.2.26" evidence="2"/>
<keyword evidence="8" id="KW-0436">Ligase</keyword>
<dbReference type="Gene3D" id="3.30.2410.10">
    <property type="entry name" value="Hect, E3 ligase catalytic domain"/>
    <property type="match status" value="1"/>
</dbReference>
<organism evidence="8 9">
    <name type="scientific">Metschnikowia aff. pulcherrima</name>
    <dbReference type="NCBI Taxonomy" id="2163413"/>
    <lineage>
        <taxon>Eukaryota</taxon>
        <taxon>Fungi</taxon>
        <taxon>Dikarya</taxon>
        <taxon>Ascomycota</taxon>
        <taxon>Saccharomycotina</taxon>
        <taxon>Pichiomycetes</taxon>
        <taxon>Metschnikowiaceae</taxon>
        <taxon>Metschnikowia</taxon>
    </lineage>
</organism>
<feature type="compositionally biased region" description="Basic and acidic residues" evidence="6">
    <location>
        <begin position="514"/>
        <end position="525"/>
    </location>
</feature>
<feature type="domain" description="HECT" evidence="7">
    <location>
        <begin position="604"/>
        <end position="953"/>
    </location>
</feature>
<dbReference type="CDD" id="cd00078">
    <property type="entry name" value="HECTc"/>
    <property type="match status" value="1"/>
</dbReference>
<dbReference type="GO" id="GO:0006511">
    <property type="term" value="P:ubiquitin-dependent protein catabolic process"/>
    <property type="evidence" value="ECO:0007669"/>
    <property type="project" value="TreeGrafter"/>
</dbReference>
<dbReference type="PANTHER" id="PTHR45700:SF2">
    <property type="entry name" value="UBIQUITIN-PROTEIN LIGASE E3C"/>
    <property type="match status" value="1"/>
</dbReference>
<dbReference type="STRING" id="2163413.A0A4P6XCT4"/>
<evidence type="ECO:0000256" key="1">
    <source>
        <dbReference type="ARBA" id="ARBA00000885"/>
    </source>
</evidence>
<dbReference type="InterPro" id="IPR000569">
    <property type="entry name" value="HECT_dom"/>
</dbReference>
<dbReference type="InterPro" id="IPR035983">
    <property type="entry name" value="Hect_E3_ubiquitin_ligase"/>
</dbReference>
<accession>A0A4P6XCT4</accession>
<comment type="catalytic activity">
    <reaction evidence="1">
        <text>S-ubiquitinyl-[E2 ubiquitin-conjugating enzyme]-L-cysteine + [acceptor protein]-L-lysine = [E2 ubiquitin-conjugating enzyme]-L-cysteine + N(6)-ubiquitinyl-[acceptor protein]-L-lysine.</text>
        <dbReference type="EC" id="2.3.2.26"/>
    </reaction>
</comment>
<gene>
    <name evidence="8" type="primary">MPUL0A00450</name>
    <name evidence="8" type="ORF">METSCH_A00450</name>
</gene>
<evidence type="ECO:0000313" key="9">
    <source>
        <dbReference type="Proteomes" id="UP000292447"/>
    </source>
</evidence>
<dbReference type="InterPro" id="IPR044611">
    <property type="entry name" value="E3A/B/C-like"/>
</dbReference>
<evidence type="ECO:0000259" key="7">
    <source>
        <dbReference type="PROSITE" id="PS50237"/>
    </source>
</evidence>
<evidence type="ECO:0000256" key="2">
    <source>
        <dbReference type="ARBA" id="ARBA00012485"/>
    </source>
</evidence>
<reference evidence="9" key="1">
    <citation type="submission" date="2019-03" db="EMBL/GenBank/DDBJ databases">
        <title>Snf2 controls pulcherriminic acid biosynthesis and connects pigmentation and antifungal activity of the yeast Metschnikowia pulcherrima.</title>
        <authorList>
            <person name="Gore-Lloyd D."/>
            <person name="Sumann I."/>
            <person name="Brachmann A.O."/>
            <person name="Schneeberger K."/>
            <person name="Ortiz-Merino R.A."/>
            <person name="Moreno-Beltran M."/>
            <person name="Schlaefli M."/>
            <person name="Kirner P."/>
            <person name="Santos Kron A."/>
            <person name="Wolfe K.H."/>
            <person name="Piel J."/>
            <person name="Ahrens C.H."/>
            <person name="Henk D."/>
            <person name="Freimoser F.M."/>
        </authorList>
    </citation>
    <scope>NUCLEOTIDE SEQUENCE [LARGE SCALE GENOMIC DNA]</scope>
    <source>
        <strain evidence="9">APC 1.2</strain>
    </source>
</reference>
<dbReference type="Proteomes" id="UP000292447">
    <property type="component" value="Chromosome I"/>
</dbReference>
<evidence type="ECO:0000256" key="3">
    <source>
        <dbReference type="ARBA" id="ARBA00022679"/>
    </source>
</evidence>
<keyword evidence="9" id="KW-1185">Reference proteome</keyword>
<dbReference type="GO" id="GO:0061630">
    <property type="term" value="F:ubiquitin protein ligase activity"/>
    <property type="evidence" value="ECO:0007669"/>
    <property type="project" value="UniProtKB-EC"/>
</dbReference>
<dbReference type="GO" id="GO:0000209">
    <property type="term" value="P:protein polyubiquitination"/>
    <property type="evidence" value="ECO:0007669"/>
    <property type="project" value="InterPro"/>
</dbReference>
<protein>
    <recommendedName>
        <fullName evidence="2">HECT-type E3 ubiquitin transferase</fullName>
        <ecNumber evidence="2">2.3.2.26</ecNumber>
    </recommendedName>
</protein>
<keyword evidence="4 5" id="KW-0833">Ubl conjugation pathway</keyword>
<keyword evidence="3" id="KW-0808">Transferase</keyword>
<feature type="region of interest" description="Disordered" evidence="6">
    <location>
        <begin position="15"/>
        <end position="34"/>
    </location>
</feature>
<feature type="region of interest" description="Disordered" evidence="6">
    <location>
        <begin position="505"/>
        <end position="531"/>
    </location>
</feature>
<evidence type="ECO:0000256" key="5">
    <source>
        <dbReference type="PROSITE-ProRule" id="PRU00104"/>
    </source>
</evidence>
<dbReference type="PROSITE" id="PS50237">
    <property type="entry name" value="HECT"/>
    <property type="match status" value="1"/>
</dbReference>
<evidence type="ECO:0000256" key="6">
    <source>
        <dbReference type="SAM" id="MobiDB-lite"/>
    </source>
</evidence>
<proteinExistence type="predicted"/>
<dbReference type="AlphaFoldDB" id="A0A4P6XCT4"/>